<accession>A0A127JPY7</accession>
<name>A0A127JPY7_9BURK</name>
<feature type="coiled-coil region" evidence="1">
    <location>
        <begin position="143"/>
        <end position="170"/>
    </location>
</feature>
<proteinExistence type="predicted"/>
<evidence type="ECO:0000313" key="3">
    <source>
        <dbReference type="Proteomes" id="UP000070433"/>
    </source>
</evidence>
<dbReference type="Proteomes" id="UP000070433">
    <property type="component" value="Chromosome"/>
</dbReference>
<dbReference type="EMBL" id="CP010951">
    <property type="protein sequence ID" value="AMO21999.1"/>
    <property type="molecule type" value="Genomic_DNA"/>
</dbReference>
<dbReference type="RefSeq" id="WP_061495972.1">
    <property type="nucleotide sequence ID" value="NZ_CP010951.1"/>
</dbReference>
<evidence type="ECO:0000256" key="1">
    <source>
        <dbReference type="SAM" id="Coils"/>
    </source>
</evidence>
<organism evidence="2 3">
    <name type="scientific">Ramlibacter tataouinensis</name>
    <dbReference type="NCBI Taxonomy" id="94132"/>
    <lineage>
        <taxon>Bacteria</taxon>
        <taxon>Pseudomonadati</taxon>
        <taxon>Pseudomonadota</taxon>
        <taxon>Betaproteobacteria</taxon>
        <taxon>Burkholderiales</taxon>
        <taxon>Comamonadaceae</taxon>
        <taxon>Ramlibacter</taxon>
    </lineage>
</organism>
<keyword evidence="1" id="KW-0175">Coiled coil</keyword>
<reference evidence="2 3" key="1">
    <citation type="journal article" date="2014" name="Int. J. Syst. Evol. Microbiol.">
        <title>Ramlibacter solisilvae sp. nov., isolated from forest soil, and emended description of the genus Ramlibacter.</title>
        <authorList>
            <person name="Lee H.J."/>
            <person name="Lee S.H."/>
            <person name="Lee S.S."/>
            <person name="Lee J.S."/>
            <person name="Kim Y."/>
            <person name="Kim S.C."/>
            <person name="Jeon C.O."/>
        </authorList>
    </citation>
    <scope>NUCLEOTIDE SEQUENCE [LARGE SCALE GENOMIC DNA]</scope>
    <source>
        <strain evidence="2 3">5-10</strain>
    </source>
</reference>
<gene>
    <name evidence="2" type="ORF">UC35_02800</name>
</gene>
<keyword evidence="3" id="KW-1185">Reference proteome</keyword>
<protein>
    <submittedName>
        <fullName evidence="2">Uncharacterized protein</fullName>
    </submittedName>
</protein>
<evidence type="ECO:0000313" key="2">
    <source>
        <dbReference type="EMBL" id="AMO21999.1"/>
    </source>
</evidence>
<dbReference type="AlphaFoldDB" id="A0A127JPY7"/>
<sequence length="289" mass="30836">MHLFASTRAVVLGTVVVLCQPIVTLPAHADGGCVTRPLTTAESARVKANFGAIAAALPKAPKGWEADEDEGANSARDGVCKSGHDPYRYSFIRRFNRADNVQARQQKVVEASAGLHTASAQATMDSFDKRQQALAAQMEKAAAKQDLAAVQRLGAQMEKLEAERAKAMNAGGALDRTDAAAAEAGKDSAITIGVDVNRDEYSFGGKATSVKIDGADAAYLFNVTGEAAIFLGAWGPVQDHFLKARVDDAKAQPQWPVQNIVVYFQADKSRLPALMKQVDVPKLRALMAR</sequence>